<feature type="compositionally biased region" description="Basic and acidic residues" evidence="1">
    <location>
        <begin position="14"/>
        <end position="24"/>
    </location>
</feature>
<dbReference type="AlphaFoldDB" id="A0A6A4VDZ9"/>
<evidence type="ECO:0000313" key="3">
    <source>
        <dbReference type="Proteomes" id="UP000440578"/>
    </source>
</evidence>
<proteinExistence type="predicted"/>
<feature type="compositionally biased region" description="Low complexity" evidence="1">
    <location>
        <begin position="255"/>
        <end position="299"/>
    </location>
</feature>
<comment type="caution">
    <text evidence="2">The sequence shown here is derived from an EMBL/GenBank/DDBJ whole genome shotgun (WGS) entry which is preliminary data.</text>
</comment>
<gene>
    <name evidence="2" type="ORF">FJT64_001118</name>
</gene>
<name>A0A6A4VDZ9_AMPAM</name>
<organism evidence="2 3">
    <name type="scientific">Amphibalanus amphitrite</name>
    <name type="common">Striped barnacle</name>
    <name type="synonym">Balanus amphitrite</name>
    <dbReference type="NCBI Taxonomy" id="1232801"/>
    <lineage>
        <taxon>Eukaryota</taxon>
        <taxon>Metazoa</taxon>
        <taxon>Ecdysozoa</taxon>
        <taxon>Arthropoda</taxon>
        <taxon>Crustacea</taxon>
        <taxon>Multicrustacea</taxon>
        <taxon>Cirripedia</taxon>
        <taxon>Thoracica</taxon>
        <taxon>Thoracicalcarea</taxon>
        <taxon>Balanomorpha</taxon>
        <taxon>Balanoidea</taxon>
        <taxon>Balanidae</taxon>
        <taxon>Amphibalaninae</taxon>
        <taxon>Amphibalanus</taxon>
    </lineage>
</organism>
<sequence length="305" mass="33176">MKPATYPPKQPHPPAEKKKEKKDTQPCPVPLFPTGCPAGQVCAVTSPGHHQCIPQHPDGASCVTNFECTSGKHGKCRNDACPMTDTSIDCMPTQYCTSSPQGHMCVSKKENGARCAVSTHCRSGVCEHGVCVQDDCWRPFTQDRCQTSHYCSPGTKGHTCEMKRMLGASCRFDVQCKSHMCRHRMCMTDKCSVPLSTDRCDVTTEFCQAGPTGNMCVTKLMDMASCKVNVQCMSGRCVNGMCVPKTPGADDDYGNDNYNNGNDANNGHDANNGGNNDGNGYNNNDDGYNNNDDGYNNNDGRIRCH</sequence>
<keyword evidence="3" id="KW-1185">Reference proteome</keyword>
<feature type="region of interest" description="Disordered" evidence="1">
    <location>
        <begin position="253"/>
        <end position="305"/>
    </location>
</feature>
<evidence type="ECO:0000313" key="2">
    <source>
        <dbReference type="EMBL" id="KAF0291359.1"/>
    </source>
</evidence>
<feature type="region of interest" description="Disordered" evidence="1">
    <location>
        <begin position="1"/>
        <end position="25"/>
    </location>
</feature>
<feature type="compositionally biased region" description="Pro residues" evidence="1">
    <location>
        <begin position="1"/>
        <end position="13"/>
    </location>
</feature>
<reference evidence="2 3" key="1">
    <citation type="submission" date="2019-07" db="EMBL/GenBank/DDBJ databases">
        <title>Draft genome assembly of a fouling barnacle, Amphibalanus amphitrite (Darwin, 1854): The first reference genome for Thecostraca.</title>
        <authorList>
            <person name="Kim W."/>
        </authorList>
    </citation>
    <scope>NUCLEOTIDE SEQUENCE [LARGE SCALE GENOMIC DNA]</scope>
    <source>
        <strain evidence="2">SNU_AA5</strain>
        <tissue evidence="2">Soma without cirri and trophi</tissue>
    </source>
</reference>
<dbReference type="EMBL" id="VIIS01001886">
    <property type="protein sequence ID" value="KAF0291359.1"/>
    <property type="molecule type" value="Genomic_DNA"/>
</dbReference>
<dbReference type="Proteomes" id="UP000440578">
    <property type="component" value="Unassembled WGS sequence"/>
</dbReference>
<evidence type="ECO:0000256" key="1">
    <source>
        <dbReference type="SAM" id="MobiDB-lite"/>
    </source>
</evidence>
<protein>
    <submittedName>
        <fullName evidence="2">Uncharacterized protein</fullName>
    </submittedName>
</protein>
<accession>A0A6A4VDZ9</accession>